<accession>A0A0A2B9H1</accession>
<dbReference type="RefSeq" id="WP_032518295.1">
    <property type="nucleotide sequence ID" value="NZ_JNAR01000002.1"/>
</dbReference>
<dbReference type="SUPFAM" id="SSF52402">
    <property type="entry name" value="Adenine nucleotide alpha hydrolases-like"/>
    <property type="match status" value="1"/>
</dbReference>
<evidence type="ECO:0000313" key="2">
    <source>
        <dbReference type="Proteomes" id="UP000030481"/>
    </source>
</evidence>
<name>A0A0A2B9H1_PROMR</name>
<evidence type="ECO:0008006" key="3">
    <source>
        <dbReference type="Google" id="ProtNLM"/>
    </source>
</evidence>
<protein>
    <recommendedName>
        <fullName evidence="3">Asparagine synthetase domain-containing protein</fullName>
    </recommendedName>
</protein>
<dbReference type="InterPro" id="IPR014729">
    <property type="entry name" value="Rossmann-like_a/b/a_fold"/>
</dbReference>
<gene>
    <name evidence="1" type="ORF">EV01_0134</name>
</gene>
<dbReference type="EMBL" id="JNAR01000002">
    <property type="protein sequence ID" value="KGG10506.1"/>
    <property type="molecule type" value="Genomic_DNA"/>
</dbReference>
<dbReference type="Proteomes" id="UP000030481">
    <property type="component" value="Unassembled WGS sequence"/>
</dbReference>
<proteinExistence type="predicted"/>
<evidence type="ECO:0000313" key="1">
    <source>
        <dbReference type="EMBL" id="KGG10506.1"/>
    </source>
</evidence>
<comment type="caution">
    <text evidence="1">The sequence shown here is derived from an EMBL/GenBank/DDBJ whole genome shotgun (WGS) entry which is preliminary data.</text>
</comment>
<sequence length="538" mass="63051">MKKLFFIISRNKNINLDKNLTYTKFKSKNNNLNCIFSKGRLFCKKLDNYLEIYDDPLVSNLKIFIDNDEFVVQADQFSSRWIFYFKTANLFIISDSIDFIIEIASSNGYKLDIAPSAIPQVIQSSYIYQTNSTYITGINKIDSGIKMNLCLKSFRSSFKKTNFEKFCLNNQQQKFNLKNVSRLIEDKLLDNLSKLKNKKIAIMQSAGLDSRLILLLCLKAGIKPDLITFGQSTVNKSDFYVSSLLASHFNLNLIPFRIDSNNIKKNDEFLSASNYSNLWMLAKLPKEFFEYLKNYDYLLRGDGDGLFGWKDGSANLNDMLHRLEITPISYVFDYLKNYLEDKSTDLMSLYINASEIYTFSRNLKKFNVYNSGYFYRIFRQENLISSHISTLNKFSNIYNPLLDQYVLNQFDKLEGKYKFDKSLLRFLTKKLELELSSPVIEDNIGPSWNNNIDNFLSKTNKIFEKEIKDQFNYSENYSIKTSRKKTIFFRKVFEKFKKIRIFRFLAIFLKLSKPTPSFSYDSGYRLYALAKLKKKING</sequence>
<dbReference type="AlphaFoldDB" id="A0A0A2B9H1"/>
<organism evidence="1 2">
    <name type="scientific">Prochlorococcus marinus str. MIT 9401</name>
    <dbReference type="NCBI Taxonomy" id="167551"/>
    <lineage>
        <taxon>Bacteria</taxon>
        <taxon>Bacillati</taxon>
        <taxon>Cyanobacteriota</taxon>
        <taxon>Cyanophyceae</taxon>
        <taxon>Synechococcales</taxon>
        <taxon>Prochlorococcaceae</taxon>
        <taxon>Prochlorococcus</taxon>
    </lineage>
</organism>
<dbReference type="Gene3D" id="3.40.50.620">
    <property type="entry name" value="HUPs"/>
    <property type="match status" value="1"/>
</dbReference>
<reference evidence="2" key="1">
    <citation type="journal article" date="2014" name="Sci. Data">
        <title>Genomes of diverse isolates of the marine cyanobacterium Prochlorococcus.</title>
        <authorList>
            <person name="Biller S."/>
            <person name="Berube P."/>
            <person name="Thompson J."/>
            <person name="Kelly L."/>
            <person name="Roggensack S."/>
            <person name="Awad L."/>
            <person name="Roache-Johnson K."/>
            <person name="Ding H."/>
            <person name="Giovannoni S.J."/>
            <person name="Moore L.R."/>
            <person name="Chisholm S.W."/>
        </authorList>
    </citation>
    <scope>NUCLEOTIDE SEQUENCE [LARGE SCALE GENOMIC DNA]</scope>
</reference>